<dbReference type="InterPro" id="IPR012433">
    <property type="entry name" value="Imm11"/>
</dbReference>
<protein>
    <submittedName>
        <fullName evidence="3">Rhs protein</fullName>
    </submittedName>
</protein>
<dbReference type="PANTHER" id="PTHR32305">
    <property type="match status" value="1"/>
</dbReference>
<dbReference type="PANTHER" id="PTHR32305:SF15">
    <property type="entry name" value="PROTEIN RHSA-RELATED"/>
    <property type="match status" value="1"/>
</dbReference>
<feature type="domain" description="RHS protein conserved region" evidence="1">
    <location>
        <begin position="36"/>
        <end position="69"/>
    </location>
</feature>
<dbReference type="EMBL" id="KF418775">
    <property type="protein sequence ID" value="AJL34932.1"/>
    <property type="molecule type" value="Genomic_DNA"/>
</dbReference>
<proteinExistence type="predicted"/>
<keyword evidence="3" id="KW-0614">Plasmid</keyword>
<gene>
    <name evidence="3" type="primary">rhs</name>
    <name evidence="3" type="ORF">pBPS049</name>
</gene>
<dbReference type="Pfam" id="PF07791">
    <property type="entry name" value="Imm11"/>
    <property type="match status" value="1"/>
</dbReference>
<feature type="domain" description="Immunity MXAN-0049 protein" evidence="2">
    <location>
        <begin position="220"/>
        <end position="293"/>
    </location>
</feature>
<dbReference type="Gene3D" id="2.180.10.10">
    <property type="entry name" value="RHS repeat-associated core"/>
    <property type="match status" value="1"/>
</dbReference>
<dbReference type="InterPro" id="IPR050708">
    <property type="entry name" value="T6SS_VgrG/RHS"/>
</dbReference>
<dbReference type="InterPro" id="IPR001826">
    <property type="entry name" value="RHS"/>
</dbReference>
<sequence>MYSPDAPYSPATRVDTVIAEALAAAAIDTAKRAARIYHFHTDLVGAPLEVTDESGELVWAGQYAAWGKVEPGGKQLTNARTDQPLRYAGQYADDSTCLHYHTIRFYDLNAGRCMNSVYGLRQEDAFQALVQVDDEGEIAYDASVAIRATALCGREFGSNFEPVKLSWGTPRRNKTSDIQTMLSPFLVFSAKAFDALAFLLEGSGQLLPVETPVEGMRGFHVTRVLEDAVDMKASKFKIYPQATVFNKIVLMVDRVRNVSIFRLKESPAAVFVSDQFKHAVQANKLKGFDFGDAIALSSKSSSQP</sequence>
<name>A0A0C5B163_BURPE</name>
<dbReference type="AlphaFoldDB" id="A0A0C5B163"/>
<organism evidence="3">
    <name type="scientific">Burkholderia pseudomallei</name>
    <name type="common">Pseudomonas pseudomallei</name>
    <dbReference type="NCBI Taxonomy" id="28450"/>
    <lineage>
        <taxon>Bacteria</taxon>
        <taxon>Pseudomonadati</taxon>
        <taxon>Pseudomonadota</taxon>
        <taxon>Betaproteobacteria</taxon>
        <taxon>Burkholderiales</taxon>
        <taxon>Burkholderiaceae</taxon>
        <taxon>Burkholderia</taxon>
        <taxon>pseudomallei group</taxon>
    </lineage>
</organism>
<reference evidence="3" key="1">
    <citation type="submission" date="2013-07" db="EMBL/GenBank/DDBJ databases">
        <title>Complete sequence of a native Burkholderia pseudomallei plasmid.</title>
        <authorList>
            <person name="Stone J.K."/>
            <person name="Bollig M.C."/>
            <person name="Gibbons H.S."/>
            <person name="Mayo M."/>
            <person name="Currie B.J."/>
            <person name="Keim P."/>
            <person name="Tuanyok A."/>
        </authorList>
    </citation>
    <scope>NUCLEOTIDE SEQUENCE</scope>
    <source>
        <strain evidence="3">MSHR1950</strain>
        <plasmid evidence="3">pBPSE01</plasmid>
    </source>
</reference>
<evidence type="ECO:0000259" key="2">
    <source>
        <dbReference type="Pfam" id="PF07791"/>
    </source>
</evidence>
<dbReference type="Pfam" id="PF03527">
    <property type="entry name" value="RHS"/>
    <property type="match status" value="1"/>
</dbReference>
<evidence type="ECO:0000313" key="3">
    <source>
        <dbReference type="EMBL" id="AJL34932.1"/>
    </source>
</evidence>
<evidence type="ECO:0000259" key="1">
    <source>
        <dbReference type="Pfam" id="PF03527"/>
    </source>
</evidence>
<accession>A0A0C5B163</accession>
<geneLocation type="plasmid" evidence="3">
    <name>pBPSE01</name>
</geneLocation>